<keyword evidence="5 7" id="KW-0472">Membrane</keyword>
<feature type="region of interest" description="Disordered" evidence="6">
    <location>
        <begin position="536"/>
        <end position="563"/>
    </location>
</feature>
<evidence type="ECO:0000313" key="8">
    <source>
        <dbReference type="EMBL" id="CAK7921721.1"/>
    </source>
</evidence>
<keyword evidence="3 7" id="KW-0812">Transmembrane</keyword>
<gene>
    <name evidence="8" type="primary">SEO1</name>
    <name evidence="8" type="ORF">CAAN4_H17568</name>
</gene>
<dbReference type="PANTHER" id="PTHR43791:SF15">
    <property type="entry name" value="TRANSPORTER SEO1-RELATED"/>
    <property type="match status" value="1"/>
</dbReference>
<feature type="transmembrane region" description="Helical" evidence="7">
    <location>
        <begin position="362"/>
        <end position="379"/>
    </location>
</feature>
<dbReference type="PANTHER" id="PTHR43791">
    <property type="entry name" value="PERMEASE-RELATED"/>
    <property type="match status" value="1"/>
</dbReference>
<feature type="transmembrane region" description="Helical" evidence="7">
    <location>
        <begin position="479"/>
        <end position="501"/>
    </location>
</feature>
<dbReference type="InterPro" id="IPR036259">
    <property type="entry name" value="MFS_trans_sf"/>
</dbReference>
<name>A0ABP0EL57_9ASCO</name>
<evidence type="ECO:0000256" key="3">
    <source>
        <dbReference type="ARBA" id="ARBA00022692"/>
    </source>
</evidence>
<dbReference type="Pfam" id="PF07690">
    <property type="entry name" value="MFS_1"/>
    <property type="match status" value="1"/>
</dbReference>
<dbReference type="SUPFAM" id="SSF103473">
    <property type="entry name" value="MFS general substrate transporter"/>
    <property type="match status" value="1"/>
</dbReference>
<accession>A0ABP0EL57</accession>
<feature type="transmembrane region" description="Helical" evidence="7">
    <location>
        <begin position="132"/>
        <end position="148"/>
    </location>
</feature>
<dbReference type="EMBL" id="OZ004260">
    <property type="protein sequence ID" value="CAK7921721.1"/>
    <property type="molecule type" value="Genomic_DNA"/>
</dbReference>
<keyword evidence="9" id="KW-1185">Reference proteome</keyword>
<feature type="transmembrane region" description="Helical" evidence="7">
    <location>
        <begin position="215"/>
        <end position="236"/>
    </location>
</feature>
<evidence type="ECO:0000256" key="4">
    <source>
        <dbReference type="ARBA" id="ARBA00022989"/>
    </source>
</evidence>
<dbReference type="Gene3D" id="1.20.1250.20">
    <property type="entry name" value="MFS general substrate transporter like domains"/>
    <property type="match status" value="1"/>
</dbReference>
<feature type="transmembrane region" description="Helical" evidence="7">
    <location>
        <begin position="82"/>
        <end position="100"/>
    </location>
</feature>
<comment type="subcellular location">
    <subcellularLocation>
        <location evidence="1">Membrane</location>
        <topology evidence="1">Multi-pass membrane protein</topology>
    </subcellularLocation>
</comment>
<keyword evidence="2" id="KW-0813">Transport</keyword>
<keyword evidence="4 7" id="KW-1133">Transmembrane helix</keyword>
<sequence length="563" mass="64949">MTITIPWFIPHLRHVEDHNSEKSFESSSIESEQEIREYRDEANRPWYKFFDEYEYRYTDKQTNEHRWWNWFEKGTSDAEKKLVWKLYILVGFYSFLGYWIKYLDSSNLNNAYVSGLKGDIGMKGNDLIDTQVLFLVGGVIFELPWLFLLPRVPITYVLFACEFAWSILTLALYKVTDVATLKALRFLIGCCEAAYFPCVHYLFSVWFKSTEVGRIGGIFYIGQFLGILTSGLLQGAASKLHGLKGWQWMFLIDGLISLAVAIIGLFSLPGTPTNCYSIWLTDDEIRLARKRMRENHTDISPTVKSFFHWPTWKNILTSWHFWLLSLAQMCGFNTNSASSGSFALWLSSLDRYSIAKLNNLTTIPPALGILWIILVCGGADLTRKRFLCIIFSQFMNFVANTILATWHVSETAKWAGFSLTYFSWSQSSVFNPLINDILRHDANQKSIEWMIIYILGLQSNAWISRLVFPTTDAPRFKRGFASCAGFSIAFNLILSVAYFFYKRDERKNALRNGIYIYNSAKGEIPPIDSKVALNRDDEDEELEGSEKDEKHIQTKIEVRESTL</sequence>
<feature type="transmembrane region" description="Helical" evidence="7">
    <location>
        <begin position="184"/>
        <end position="203"/>
    </location>
</feature>
<feature type="transmembrane region" description="Helical" evidence="7">
    <location>
        <begin position="154"/>
        <end position="172"/>
    </location>
</feature>
<evidence type="ECO:0000256" key="5">
    <source>
        <dbReference type="ARBA" id="ARBA00023136"/>
    </source>
</evidence>
<evidence type="ECO:0000256" key="1">
    <source>
        <dbReference type="ARBA" id="ARBA00004141"/>
    </source>
</evidence>
<evidence type="ECO:0000256" key="2">
    <source>
        <dbReference type="ARBA" id="ARBA00022448"/>
    </source>
</evidence>
<organism evidence="8 9">
    <name type="scientific">[Candida] anglica</name>
    <dbReference type="NCBI Taxonomy" id="148631"/>
    <lineage>
        <taxon>Eukaryota</taxon>
        <taxon>Fungi</taxon>
        <taxon>Dikarya</taxon>
        <taxon>Ascomycota</taxon>
        <taxon>Saccharomycotina</taxon>
        <taxon>Pichiomycetes</taxon>
        <taxon>Debaryomycetaceae</taxon>
        <taxon>Kurtzmaniella</taxon>
    </lineage>
</organism>
<feature type="transmembrane region" description="Helical" evidence="7">
    <location>
        <begin position="248"/>
        <end position="268"/>
    </location>
</feature>
<feature type="transmembrane region" description="Helical" evidence="7">
    <location>
        <begin position="386"/>
        <end position="408"/>
    </location>
</feature>
<reference evidence="8 9" key="1">
    <citation type="submission" date="2024-01" db="EMBL/GenBank/DDBJ databases">
        <authorList>
            <consortium name="Genoscope - CEA"/>
            <person name="William W."/>
        </authorList>
    </citation>
    <scope>NUCLEOTIDE SEQUENCE [LARGE SCALE GENOMIC DNA]</scope>
    <source>
        <strain evidence="8 9">29B2s-10</strain>
    </source>
</reference>
<dbReference type="Proteomes" id="UP001497600">
    <property type="component" value="Chromosome H"/>
</dbReference>
<feature type="compositionally biased region" description="Basic and acidic residues" evidence="6">
    <location>
        <begin position="544"/>
        <end position="563"/>
    </location>
</feature>
<evidence type="ECO:0000313" key="9">
    <source>
        <dbReference type="Proteomes" id="UP001497600"/>
    </source>
</evidence>
<evidence type="ECO:0000256" key="7">
    <source>
        <dbReference type="SAM" id="Phobius"/>
    </source>
</evidence>
<evidence type="ECO:0000256" key="6">
    <source>
        <dbReference type="SAM" id="MobiDB-lite"/>
    </source>
</evidence>
<proteinExistence type="predicted"/>
<dbReference type="InterPro" id="IPR011701">
    <property type="entry name" value="MFS"/>
</dbReference>
<protein>
    <submittedName>
        <fullName evidence="8">Probable transporter Seo1p</fullName>
    </submittedName>
</protein>